<dbReference type="SMART" id="SM00244">
    <property type="entry name" value="PHB"/>
    <property type="match status" value="1"/>
</dbReference>
<keyword evidence="1" id="KW-1133">Transmembrane helix</keyword>
<dbReference type="InterPro" id="IPR036013">
    <property type="entry name" value="Band_7/SPFH_dom_sf"/>
</dbReference>
<reference evidence="3" key="1">
    <citation type="submission" date="2020-10" db="EMBL/GenBank/DDBJ databases">
        <authorList>
            <person name="Gilroy R."/>
        </authorList>
    </citation>
    <scope>NUCLEOTIDE SEQUENCE</scope>
    <source>
        <strain evidence="3">CHK183-6373</strain>
    </source>
</reference>
<dbReference type="Pfam" id="PF01145">
    <property type="entry name" value="Band_7"/>
    <property type="match status" value="1"/>
</dbReference>
<comment type="caution">
    <text evidence="3">The sequence shown here is derived from an EMBL/GenBank/DDBJ whole genome shotgun (WGS) entry which is preliminary data.</text>
</comment>
<gene>
    <name evidence="3" type="ORF">IAA64_14975</name>
</gene>
<protein>
    <submittedName>
        <fullName evidence="3">Prohibitin family protein</fullName>
    </submittedName>
</protein>
<dbReference type="PRINTS" id="PR00679">
    <property type="entry name" value="PROHIBITIN"/>
</dbReference>
<dbReference type="GO" id="GO:0016020">
    <property type="term" value="C:membrane"/>
    <property type="evidence" value="ECO:0007669"/>
    <property type="project" value="InterPro"/>
</dbReference>
<reference evidence="3" key="2">
    <citation type="journal article" date="2021" name="PeerJ">
        <title>Extensive microbial diversity within the chicken gut microbiome revealed by metagenomics and culture.</title>
        <authorList>
            <person name="Gilroy R."/>
            <person name="Ravi A."/>
            <person name="Getino M."/>
            <person name="Pursley I."/>
            <person name="Horton D.L."/>
            <person name="Alikhan N.F."/>
            <person name="Baker D."/>
            <person name="Gharbi K."/>
            <person name="Hall N."/>
            <person name="Watson M."/>
            <person name="Adriaenssens E.M."/>
            <person name="Foster-Nyarko E."/>
            <person name="Jarju S."/>
            <person name="Secka A."/>
            <person name="Antonio M."/>
            <person name="Oren A."/>
            <person name="Chaudhuri R.R."/>
            <person name="La Ragione R."/>
            <person name="Hildebrand F."/>
            <person name="Pallen M.J."/>
        </authorList>
    </citation>
    <scope>NUCLEOTIDE SEQUENCE</scope>
    <source>
        <strain evidence="3">CHK183-6373</strain>
    </source>
</reference>
<dbReference type="InterPro" id="IPR000163">
    <property type="entry name" value="Prohibitin"/>
</dbReference>
<dbReference type="EMBL" id="DVOT01000264">
    <property type="protein sequence ID" value="HIV29260.1"/>
    <property type="molecule type" value="Genomic_DNA"/>
</dbReference>
<organism evidence="3 4">
    <name type="scientific">Candidatus Ornithocaccomicrobium faecavium</name>
    <dbReference type="NCBI Taxonomy" id="2840890"/>
    <lineage>
        <taxon>Bacteria</taxon>
        <taxon>Bacillati</taxon>
        <taxon>Bacillota</taxon>
        <taxon>Clostridia</taxon>
        <taxon>Candidatus Ornithocaccomicrobium</taxon>
    </lineage>
</organism>
<evidence type="ECO:0000313" key="4">
    <source>
        <dbReference type="Proteomes" id="UP000886884"/>
    </source>
</evidence>
<accession>A0A9D1TE48</accession>
<dbReference type="AlphaFoldDB" id="A0A9D1TE48"/>
<feature type="transmembrane region" description="Helical" evidence="1">
    <location>
        <begin position="21"/>
        <end position="41"/>
    </location>
</feature>
<evidence type="ECO:0000313" key="3">
    <source>
        <dbReference type="EMBL" id="HIV29260.1"/>
    </source>
</evidence>
<name>A0A9D1TE48_9FIRM</name>
<dbReference type="InterPro" id="IPR001107">
    <property type="entry name" value="Band_7"/>
</dbReference>
<evidence type="ECO:0000256" key="1">
    <source>
        <dbReference type="SAM" id="Phobius"/>
    </source>
</evidence>
<dbReference type="Proteomes" id="UP000886884">
    <property type="component" value="Unassembled WGS sequence"/>
</dbReference>
<keyword evidence="1" id="KW-0472">Membrane</keyword>
<proteinExistence type="predicted"/>
<dbReference type="SUPFAM" id="SSF117892">
    <property type="entry name" value="Band 7/SPFH domain"/>
    <property type="match status" value="1"/>
</dbReference>
<dbReference type="CDD" id="cd03401">
    <property type="entry name" value="SPFH_prohibitin"/>
    <property type="match status" value="1"/>
</dbReference>
<dbReference type="PANTHER" id="PTHR23222:SF0">
    <property type="entry name" value="PROHIBITIN 1"/>
    <property type="match status" value="1"/>
</dbReference>
<dbReference type="Gene3D" id="3.30.479.30">
    <property type="entry name" value="Band 7 domain"/>
    <property type="match status" value="1"/>
</dbReference>
<sequence>MNFNANTQGYAPKKSLGPKKVLILALACAVVVLLIVFFTAFSPIVTIPSGQTGVITLFGRVSEDTYGEGLHAKNPLARVIVMDNRTQKETVTMQAFSSDIQQVDVIATVNFHVPRDACSELYQKVGLGYYEQVMEPRVQEGVKAVFARYSAEKLIGARSTLADQVMEILSPEMAEYGISVTAVSIENVDFTDAFTDAVEDKQVAEQTKLRTEIEQAQLLVVAQTDAERRVIAANADAQEREILAEADASVKQIEADAAAYAVRVQAEAEAEANALIAASLTEQLVAYQEIQQWDGALPSVYGASDPLPVLDMTDSLANDTAE</sequence>
<keyword evidence="1" id="KW-0812">Transmembrane</keyword>
<feature type="domain" description="Band 7" evidence="2">
    <location>
        <begin position="42"/>
        <end position="202"/>
    </location>
</feature>
<evidence type="ECO:0000259" key="2">
    <source>
        <dbReference type="SMART" id="SM00244"/>
    </source>
</evidence>
<dbReference type="PANTHER" id="PTHR23222">
    <property type="entry name" value="PROHIBITIN"/>
    <property type="match status" value="1"/>
</dbReference>